<feature type="disulfide bond" evidence="9">
    <location>
        <begin position="63"/>
        <end position="72"/>
    </location>
</feature>
<dbReference type="PROSITE" id="PS00022">
    <property type="entry name" value="EGF_1"/>
    <property type="match status" value="1"/>
</dbReference>
<protein>
    <recommendedName>
        <fullName evidence="12">EGF-like domain-containing protein</fullName>
    </recommendedName>
</protein>
<dbReference type="Pfam" id="PF00008">
    <property type="entry name" value="EGF"/>
    <property type="match status" value="1"/>
</dbReference>
<keyword evidence="6 10" id="KW-0472">Membrane</keyword>
<name>A0A3Q3WVR6_MOLML</name>
<evidence type="ECO:0000256" key="8">
    <source>
        <dbReference type="ARBA" id="ARBA00023180"/>
    </source>
</evidence>
<evidence type="ECO:0000256" key="5">
    <source>
        <dbReference type="ARBA" id="ARBA00023030"/>
    </source>
</evidence>
<dbReference type="Proteomes" id="UP000261620">
    <property type="component" value="Unplaced"/>
</dbReference>
<evidence type="ECO:0000256" key="9">
    <source>
        <dbReference type="PROSITE-ProRule" id="PRU00076"/>
    </source>
</evidence>
<feature type="chain" id="PRO_5018659552" description="EGF-like domain-containing protein" evidence="11">
    <location>
        <begin position="23"/>
        <end position="129"/>
    </location>
</feature>
<keyword evidence="4 10" id="KW-1133">Transmembrane helix</keyword>
<dbReference type="AlphaFoldDB" id="A0A3Q3WVR6"/>
<evidence type="ECO:0000259" key="12">
    <source>
        <dbReference type="PROSITE" id="PS50026"/>
    </source>
</evidence>
<feature type="transmembrane region" description="Helical" evidence="10">
    <location>
        <begin position="88"/>
        <end position="111"/>
    </location>
</feature>
<dbReference type="GO" id="GO:0045840">
    <property type="term" value="P:positive regulation of mitotic nuclear division"/>
    <property type="evidence" value="ECO:0007669"/>
    <property type="project" value="TreeGrafter"/>
</dbReference>
<evidence type="ECO:0000256" key="1">
    <source>
        <dbReference type="ARBA" id="ARBA00004479"/>
    </source>
</evidence>
<dbReference type="InterPro" id="IPR000742">
    <property type="entry name" value="EGF"/>
</dbReference>
<dbReference type="SUPFAM" id="SSF57196">
    <property type="entry name" value="EGF/Laminin"/>
    <property type="match status" value="1"/>
</dbReference>
<keyword evidence="7 9" id="KW-1015">Disulfide bond</keyword>
<dbReference type="PANTHER" id="PTHR10740">
    <property type="entry name" value="TRANSFORMING GROWTH FACTOR ALPHA"/>
    <property type="match status" value="1"/>
</dbReference>
<accession>A0A3Q3WVR6</accession>
<feature type="domain" description="EGF-like" evidence="12">
    <location>
        <begin position="32"/>
        <end position="73"/>
    </location>
</feature>
<keyword evidence="14" id="KW-1185">Reference proteome</keyword>
<evidence type="ECO:0000256" key="7">
    <source>
        <dbReference type="ARBA" id="ARBA00023157"/>
    </source>
</evidence>
<evidence type="ECO:0000313" key="13">
    <source>
        <dbReference type="Ensembl" id="ENSMMOP00000013444.1"/>
    </source>
</evidence>
<evidence type="ECO:0000256" key="6">
    <source>
        <dbReference type="ARBA" id="ARBA00023136"/>
    </source>
</evidence>
<dbReference type="GO" id="GO:0007173">
    <property type="term" value="P:epidermal growth factor receptor signaling pathway"/>
    <property type="evidence" value="ECO:0007669"/>
    <property type="project" value="TreeGrafter"/>
</dbReference>
<organism evidence="13 14">
    <name type="scientific">Mola mola</name>
    <name type="common">Ocean sunfish</name>
    <name type="synonym">Tetraodon mola</name>
    <dbReference type="NCBI Taxonomy" id="94237"/>
    <lineage>
        <taxon>Eukaryota</taxon>
        <taxon>Metazoa</taxon>
        <taxon>Chordata</taxon>
        <taxon>Craniata</taxon>
        <taxon>Vertebrata</taxon>
        <taxon>Euteleostomi</taxon>
        <taxon>Actinopterygii</taxon>
        <taxon>Neopterygii</taxon>
        <taxon>Teleostei</taxon>
        <taxon>Neoteleostei</taxon>
        <taxon>Acanthomorphata</taxon>
        <taxon>Eupercaria</taxon>
        <taxon>Tetraodontiformes</taxon>
        <taxon>Molidae</taxon>
        <taxon>Mola</taxon>
    </lineage>
</organism>
<dbReference type="PROSITE" id="PS50026">
    <property type="entry name" value="EGF_3"/>
    <property type="match status" value="1"/>
</dbReference>
<dbReference type="Gene3D" id="2.10.25.10">
    <property type="entry name" value="Laminin"/>
    <property type="match status" value="1"/>
</dbReference>
<dbReference type="GO" id="GO:0005615">
    <property type="term" value="C:extracellular space"/>
    <property type="evidence" value="ECO:0007669"/>
    <property type="project" value="TreeGrafter"/>
</dbReference>
<dbReference type="GO" id="GO:0008284">
    <property type="term" value="P:positive regulation of cell population proliferation"/>
    <property type="evidence" value="ECO:0007669"/>
    <property type="project" value="TreeGrafter"/>
</dbReference>
<dbReference type="PROSITE" id="PS01186">
    <property type="entry name" value="EGF_2"/>
    <property type="match status" value="1"/>
</dbReference>
<keyword evidence="2 9" id="KW-0245">EGF-like domain</keyword>
<dbReference type="STRING" id="94237.ENSMMOP00000013444"/>
<dbReference type="GO" id="GO:0008083">
    <property type="term" value="F:growth factor activity"/>
    <property type="evidence" value="ECO:0007669"/>
    <property type="project" value="UniProtKB-KW"/>
</dbReference>
<comment type="caution">
    <text evidence="9">Lacks conserved residue(s) required for the propagation of feature annotation.</text>
</comment>
<keyword evidence="5" id="KW-0339">Growth factor</keyword>
<evidence type="ECO:0000313" key="14">
    <source>
        <dbReference type="Proteomes" id="UP000261620"/>
    </source>
</evidence>
<dbReference type="PANTHER" id="PTHR10740:SF10">
    <property type="entry name" value="EPIGEN"/>
    <property type="match status" value="1"/>
</dbReference>
<dbReference type="GO" id="GO:0016020">
    <property type="term" value="C:membrane"/>
    <property type="evidence" value="ECO:0007669"/>
    <property type="project" value="UniProtKB-SubCell"/>
</dbReference>
<feature type="disulfide bond" evidence="9">
    <location>
        <begin position="44"/>
        <end position="61"/>
    </location>
</feature>
<dbReference type="GO" id="GO:0005154">
    <property type="term" value="F:epidermal growth factor receptor binding"/>
    <property type="evidence" value="ECO:0007669"/>
    <property type="project" value="TreeGrafter"/>
</dbReference>
<evidence type="ECO:0000256" key="11">
    <source>
        <dbReference type="SAM" id="SignalP"/>
    </source>
</evidence>
<sequence>LTILLSALAVLHLTSILSLSAGSLEEPQVLRTYTSCGSEHMNYCSNGGKCIYPQDTEKLACICKAPYSGERCLFISDHTRSPAQLEQLIAICFGLIMFIFALAIIVCCCIYKKCEKSAPLKSALADSSV</sequence>
<proteinExistence type="predicted"/>
<evidence type="ECO:0000256" key="10">
    <source>
        <dbReference type="SAM" id="Phobius"/>
    </source>
</evidence>
<keyword evidence="3 10" id="KW-0812">Transmembrane</keyword>
<keyword evidence="8" id="KW-0325">Glycoprotein</keyword>
<reference evidence="13" key="2">
    <citation type="submission" date="2025-09" db="UniProtKB">
        <authorList>
            <consortium name="Ensembl"/>
        </authorList>
    </citation>
    <scope>IDENTIFICATION</scope>
</reference>
<dbReference type="OMA" id="ERCEHLM"/>
<evidence type="ECO:0000256" key="3">
    <source>
        <dbReference type="ARBA" id="ARBA00022692"/>
    </source>
</evidence>
<comment type="subcellular location">
    <subcellularLocation>
        <location evidence="1">Membrane</location>
        <topology evidence="1">Single-pass type I membrane protein</topology>
    </subcellularLocation>
</comment>
<feature type="signal peptide" evidence="11">
    <location>
        <begin position="1"/>
        <end position="22"/>
    </location>
</feature>
<dbReference type="Ensembl" id="ENSMMOT00000013666.1">
    <property type="protein sequence ID" value="ENSMMOP00000013444.1"/>
    <property type="gene ID" value="ENSMMOG00000010324.1"/>
</dbReference>
<reference evidence="13" key="1">
    <citation type="submission" date="2025-08" db="UniProtKB">
        <authorList>
            <consortium name="Ensembl"/>
        </authorList>
    </citation>
    <scope>IDENTIFICATION</scope>
</reference>
<evidence type="ECO:0000256" key="2">
    <source>
        <dbReference type="ARBA" id="ARBA00022536"/>
    </source>
</evidence>
<keyword evidence="11" id="KW-0732">Signal</keyword>
<evidence type="ECO:0000256" key="4">
    <source>
        <dbReference type="ARBA" id="ARBA00022989"/>
    </source>
</evidence>